<evidence type="ECO:0000256" key="1">
    <source>
        <dbReference type="SAM" id="MobiDB-lite"/>
    </source>
</evidence>
<dbReference type="Pfam" id="PF14082">
    <property type="entry name" value="SduA_C"/>
    <property type="match status" value="1"/>
</dbReference>
<dbReference type="EMBL" id="JAVFKP010000003">
    <property type="protein sequence ID" value="MDQ4627142.1"/>
    <property type="molecule type" value="Genomic_DNA"/>
</dbReference>
<feature type="domain" description="Shedu protein SduA C-terminal" evidence="2">
    <location>
        <begin position="285"/>
        <end position="444"/>
    </location>
</feature>
<dbReference type="RefSeq" id="WP_307779467.1">
    <property type="nucleotide sequence ID" value="NZ_JAVFKP010000003.1"/>
</dbReference>
<organism evidence="3 4">
    <name type="scientific">Janthinobacterium lividum</name>
    <dbReference type="NCBI Taxonomy" id="29581"/>
    <lineage>
        <taxon>Bacteria</taxon>
        <taxon>Pseudomonadati</taxon>
        <taxon>Pseudomonadota</taxon>
        <taxon>Betaproteobacteria</taxon>
        <taxon>Burkholderiales</taxon>
        <taxon>Oxalobacteraceae</taxon>
        <taxon>Janthinobacterium</taxon>
    </lineage>
</organism>
<protein>
    <submittedName>
        <fullName evidence="3">DUF4263 domain-containing protein</fullName>
    </submittedName>
</protein>
<evidence type="ECO:0000313" key="4">
    <source>
        <dbReference type="Proteomes" id="UP001237592"/>
    </source>
</evidence>
<dbReference type="Proteomes" id="UP001237592">
    <property type="component" value="Unassembled WGS sequence"/>
</dbReference>
<keyword evidence="4" id="KW-1185">Reference proteome</keyword>
<proteinExistence type="predicted"/>
<sequence>MAKSVQQSLKIRDALYERIVYDCEKAEGGGTNVFYYLMPPPGHTIEHTSRWKLLHVSPDMLTIYPFSESAAGYKSKYKALDRIFVTAKRSHPYEEPTDEQEVEWILGELPEGLERNPLNGLGFTTQNRFILDSIAGLAHQIRIVIEGGNKQPYYDDGFYVLSQTYLKQLVRGMEAIASRYRRQAITDKRIFAYNELLSAIDPEAFPIKQKKVNATAIFELVKVGRVSTSLPKAAQRNVVDLVIDNAQSIAKNAPETLYALAAKIESVTLQEMIVKFEDMLGKDLNETKWQKFFEANTFILSMAFAVPTVFVKQTPYVHGKRISGQGGKFLDFLMRGQGTGNLALIEIKAPGTTLLSTYRNEQPGPSSELTGAITQVLGHRRRITTGWHNLKGEDDGTLKDTELHSPQAIILIGTMPTLKSDREAFEAFRNVLKDIAVITFNELLMRLKYLHQALTVQSPGLSAPHGMPTGTQPPQDNELVANQDDEIPF</sequence>
<evidence type="ECO:0000313" key="3">
    <source>
        <dbReference type="EMBL" id="MDQ4627142.1"/>
    </source>
</evidence>
<evidence type="ECO:0000259" key="2">
    <source>
        <dbReference type="Pfam" id="PF14082"/>
    </source>
</evidence>
<name>A0ABU0XUA8_9BURK</name>
<feature type="region of interest" description="Disordered" evidence="1">
    <location>
        <begin position="461"/>
        <end position="489"/>
    </location>
</feature>
<dbReference type="InterPro" id="IPR025359">
    <property type="entry name" value="SduA_C"/>
</dbReference>
<accession>A0ABU0XUA8</accession>
<gene>
    <name evidence="3" type="ORF">RB624_14710</name>
</gene>
<reference evidence="3 4" key="1">
    <citation type="submission" date="2023-08" db="EMBL/GenBank/DDBJ databases">
        <title>Draft genome sequence of Janthinobacterium lividum.</title>
        <authorList>
            <person name="Chun B.H."/>
            <person name="Lee Y."/>
        </authorList>
    </citation>
    <scope>NUCLEOTIDE SEQUENCE [LARGE SCALE GENOMIC DNA]</scope>
    <source>
        <strain evidence="3 4">AMJK</strain>
    </source>
</reference>
<comment type="caution">
    <text evidence="3">The sequence shown here is derived from an EMBL/GenBank/DDBJ whole genome shotgun (WGS) entry which is preliminary data.</text>
</comment>